<dbReference type="EMBL" id="SLWW01000032">
    <property type="protein sequence ID" value="TCO68089.1"/>
    <property type="molecule type" value="Genomic_DNA"/>
</dbReference>
<protein>
    <submittedName>
        <fullName evidence="1">BrnA antitoxin of type II toxin-antitoxin system</fullName>
    </submittedName>
</protein>
<evidence type="ECO:0000313" key="2">
    <source>
        <dbReference type="Proteomes" id="UP000295142"/>
    </source>
</evidence>
<gene>
    <name evidence="1" type="ORF">EV655_1326</name>
</gene>
<name>A0A4R2KD09_9RHOB</name>
<keyword evidence="2" id="KW-1185">Reference proteome</keyword>
<reference evidence="1 2" key="1">
    <citation type="submission" date="2019-03" db="EMBL/GenBank/DDBJ databases">
        <title>Genomic Encyclopedia of Type Strains, Phase IV (KMG-IV): sequencing the most valuable type-strain genomes for metagenomic binning, comparative biology and taxonomic classification.</title>
        <authorList>
            <person name="Goeker M."/>
        </authorList>
    </citation>
    <scope>NUCLEOTIDE SEQUENCE [LARGE SCALE GENOMIC DNA]</scope>
    <source>
        <strain evidence="1 2">DSM 4868</strain>
    </source>
</reference>
<comment type="caution">
    <text evidence="1">The sequence shown here is derived from an EMBL/GenBank/DDBJ whole genome shotgun (WGS) entry which is preliminary data.</text>
</comment>
<evidence type="ECO:0000313" key="1">
    <source>
        <dbReference type="EMBL" id="TCO68089.1"/>
    </source>
</evidence>
<organism evidence="1 2">
    <name type="scientific">Rhodovulum euryhalinum</name>
    <dbReference type="NCBI Taxonomy" id="35805"/>
    <lineage>
        <taxon>Bacteria</taxon>
        <taxon>Pseudomonadati</taxon>
        <taxon>Pseudomonadota</taxon>
        <taxon>Alphaproteobacteria</taxon>
        <taxon>Rhodobacterales</taxon>
        <taxon>Paracoccaceae</taxon>
        <taxon>Rhodovulum</taxon>
    </lineage>
</organism>
<dbReference type="InterPro" id="IPR025528">
    <property type="entry name" value="BrnA_antitoxin"/>
</dbReference>
<sequence length="52" mass="6077">MLPEIHPKQPKKVRVTLLLEEPVAKFYRANGKGYQALINDVLNLKRSYGWPR</sequence>
<dbReference type="Proteomes" id="UP000295142">
    <property type="component" value="Unassembled WGS sequence"/>
</dbReference>
<proteinExistence type="predicted"/>
<dbReference type="AlphaFoldDB" id="A0A4R2KD09"/>
<dbReference type="Pfam" id="PF14384">
    <property type="entry name" value="BrnA_antitoxin"/>
    <property type="match status" value="1"/>
</dbReference>
<accession>A0A4R2KD09</accession>